<feature type="domain" description="SpoVT-AbrB" evidence="2">
    <location>
        <begin position="23"/>
        <end position="68"/>
    </location>
</feature>
<keyword evidence="4" id="KW-1185">Reference proteome</keyword>
<evidence type="ECO:0000259" key="2">
    <source>
        <dbReference type="PROSITE" id="PS51740"/>
    </source>
</evidence>
<gene>
    <name evidence="3" type="ORF">HEQ75_23590</name>
</gene>
<keyword evidence="1 3" id="KW-0238">DNA-binding</keyword>
<dbReference type="InterPro" id="IPR007159">
    <property type="entry name" value="SpoVT-AbrB_dom"/>
</dbReference>
<evidence type="ECO:0000256" key="1">
    <source>
        <dbReference type="PROSITE-ProRule" id="PRU01076"/>
    </source>
</evidence>
<dbReference type="SUPFAM" id="SSF89447">
    <property type="entry name" value="AbrB/MazE/MraZ-like"/>
    <property type="match status" value="1"/>
</dbReference>
<dbReference type="GO" id="GO:0003677">
    <property type="term" value="F:DNA binding"/>
    <property type="evidence" value="ECO:0007669"/>
    <property type="project" value="UniProtKB-KW"/>
</dbReference>
<dbReference type="EMBL" id="JAAVNE010000056">
    <property type="protein sequence ID" value="NKC33865.1"/>
    <property type="molecule type" value="Genomic_DNA"/>
</dbReference>
<proteinExistence type="predicted"/>
<dbReference type="PROSITE" id="PS51740">
    <property type="entry name" value="SPOVT_ABRB"/>
    <property type="match status" value="1"/>
</dbReference>
<dbReference type="RefSeq" id="WP_168034580.1">
    <property type="nucleotide sequence ID" value="NZ_JAAVNE010000056.1"/>
</dbReference>
<protein>
    <submittedName>
        <fullName evidence="3">AbrB/MazE/SpoVT family DNA-binding domain-containing protein</fullName>
    </submittedName>
</protein>
<accession>A0ABX1EG44</accession>
<reference evidence="3 4" key="1">
    <citation type="submission" date="2020-03" db="EMBL/GenBank/DDBJ databases">
        <title>Roseomonas selenitidurans sp. nov. isolated from urban soil.</title>
        <authorList>
            <person name="Liu H."/>
        </authorList>
    </citation>
    <scope>NUCLEOTIDE SEQUENCE [LARGE SCALE GENOMIC DNA]</scope>
    <source>
        <strain evidence="3 4">BU-1</strain>
    </source>
</reference>
<evidence type="ECO:0000313" key="3">
    <source>
        <dbReference type="EMBL" id="NKC33865.1"/>
    </source>
</evidence>
<name>A0ABX1EG44_9PROT</name>
<comment type="caution">
    <text evidence="3">The sequence shown here is derived from an EMBL/GenBank/DDBJ whole genome shotgun (WGS) entry which is preliminary data.</text>
</comment>
<dbReference type="Proteomes" id="UP000787635">
    <property type="component" value="Unassembled WGS sequence"/>
</dbReference>
<dbReference type="InterPro" id="IPR037914">
    <property type="entry name" value="SpoVT-AbrB_sf"/>
</dbReference>
<evidence type="ECO:0000313" key="4">
    <source>
        <dbReference type="Proteomes" id="UP000787635"/>
    </source>
</evidence>
<organism evidence="3 4">
    <name type="scientific">Falsiroseomonas selenitidurans</name>
    <dbReference type="NCBI Taxonomy" id="2716335"/>
    <lineage>
        <taxon>Bacteria</taxon>
        <taxon>Pseudomonadati</taxon>
        <taxon>Pseudomonadota</taxon>
        <taxon>Alphaproteobacteria</taxon>
        <taxon>Acetobacterales</taxon>
        <taxon>Roseomonadaceae</taxon>
        <taxon>Falsiroseomonas</taxon>
    </lineage>
</organism>
<sequence length="87" mass="9345">MKLDVAVEEGELHVSPSETAIRGRAPTLDRKGRLTLPGGLRRSLGLAPGATLLLRVDAPGLRLVAPGRLFQRIRTARLALEEALQQG</sequence>